<sequence>MHERRRRADGQMQSSGSGWDAVQFCTPRGCQLNKCPLFVHWRGAAKTADYGSTLPTLPINPGQWEVSQVPLGQLARNAPVNAVSCLQRFPTALFSLSIVHCTGTRPNAHKQVWHSKVDAPPERCSDNRIGPGPIRAAAVHNMQKTPFPLRVNYITYLGTRLTRRYHLKNLCQQAY</sequence>
<accession>A0A367LBA0</accession>
<reference evidence="1 2" key="1">
    <citation type="journal article" date="2015" name="BMC Genomics">
        <title>Insights from the genome of Ophiocordyceps polyrhachis-furcata to pathogenicity and host specificity in insect fungi.</title>
        <authorList>
            <person name="Wichadakul D."/>
            <person name="Kobmoo N."/>
            <person name="Ingsriswang S."/>
            <person name="Tangphatsornruang S."/>
            <person name="Chantasingh D."/>
            <person name="Luangsa-ard J.J."/>
            <person name="Eurwilaichitr L."/>
        </authorList>
    </citation>
    <scope>NUCLEOTIDE SEQUENCE [LARGE SCALE GENOMIC DNA]</scope>
    <source>
        <strain evidence="1 2">BCC 54312</strain>
    </source>
</reference>
<keyword evidence="2" id="KW-1185">Reference proteome</keyword>
<evidence type="ECO:0000313" key="1">
    <source>
        <dbReference type="EMBL" id="RCI11512.1"/>
    </source>
</evidence>
<comment type="caution">
    <text evidence="1">The sequence shown here is derived from an EMBL/GenBank/DDBJ whole genome shotgun (WGS) entry which is preliminary data.</text>
</comment>
<dbReference type="Proteomes" id="UP000253664">
    <property type="component" value="Unassembled WGS sequence"/>
</dbReference>
<proteinExistence type="predicted"/>
<protein>
    <submittedName>
        <fullName evidence="1">Uncharacterized protein</fullName>
    </submittedName>
</protein>
<dbReference type="AlphaFoldDB" id="A0A367LBA0"/>
<dbReference type="EMBL" id="LKCN02000010">
    <property type="protein sequence ID" value="RCI11512.1"/>
    <property type="molecule type" value="Genomic_DNA"/>
</dbReference>
<organism evidence="1 2">
    <name type="scientific">Ophiocordyceps polyrhachis-furcata BCC 54312</name>
    <dbReference type="NCBI Taxonomy" id="1330021"/>
    <lineage>
        <taxon>Eukaryota</taxon>
        <taxon>Fungi</taxon>
        <taxon>Dikarya</taxon>
        <taxon>Ascomycota</taxon>
        <taxon>Pezizomycotina</taxon>
        <taxon>Sordariomycetes</taxon>
        <taxon>Hypocreomycetidae</taxon>
        <taxon>Hypocreales</taxon>
        <taxon>Ophiocordycipitaceae</taxon>
        <taxon>Ophiocordyceps</taxon>
    </lineage>
</organism>
<name>A0A367LBA0_9HYPO</name>
<gene>
    <name evidence="1" type="ORF">L249_7276</name>
</gene>
<evidence type="ECO:0000313" key="2">
    <source>
        <dbReference type="Proteomes" id="UP000253664"/>
    </source>
</evidence>